<comment type="subcellular location">
    <subcellularLocation>
        <location evidence="2">Cell membrane</location>
        <topology evidence="2">Lipid-anchor</topology>
    </subcellularLocation>
</comment>
<dbReference type="Pfam" id="PF02321">
    <property type="entry name" value="OEP"/>
    <property type="match status" value="2"/>
</dbReference>
<proteinExistence type="inferred from homology"/>
<dbReference type="EMBL" id="JAIVFP010000001">
    <property type="protein sequence ID" value="MCI4684595.1"/>
    <property type="molecule type" value="Genomic_DNA"/>
</dbReference>
<comment type="caution">
    <text evidence="4">The sequence shown here is derived from an EMBL/GenBank/DDBJ whole genome shotgun (WGS) entry which is preliminary data.</text>
</comment>
<keyword evidence="3" id="KW-0175">Coiled coil</keyword>
<gene>
    <name evidence="4" type="ORF">K2U94_17780</name>
</gene>
<organism evidence="4 5">
    <name type="scientific">Candidatus Rhodoblastus alkanivorans</name>
    <dbReference type="NCBI Taxonomy" id="2954117"/>
    <lineage>
        <taxon>Bacteria</taxon>
        <taxon>Pseudomonadati</taxon>
        <taxon>Pseudomonadota</taxon>
        <taxon>Alphaproteobacteria</taxon>
        <taxon>Hyphomicrobiales</taxon>
        <taxon>Rhodoblastaceae</taxon>
        <taxon>Rhodoblastus</taxon>
    </lineage>
</organism>
<evidence type="ECO:0000256" key="2">
    <source>
        <dbReference type="RuleBase" id="RU362097"/>
    </source>
</evidence>
<keyword evidence="2" id="KW-1134">Transmembrane beta strand</keyword>
<dbReference type="InterPro" id="IPR010131">
    <property type="entry name" value="MdtP/NodT-like"/>
</dbReference>
<accession>A0ABS9ZA77</accession>
<dbReference type="Gene3D" id="1.20.1600.10">
    <property type="entry name" value="Outer membrane efflux proteins (OEP)"/>
    <property type="match status" value="1"/>
</dbReference>
<dbReference type="PANTHER" id="PTHR30203:SF25">
    <property type="entry name" value="OUTER MEMBRANE PROTEIN-RELATED"/>
    <property type="match status" value="1"/>
</dbReference>
<dbReference type="RefSeq" id="WP_243068486.1">
    <property type="nucleotide sequence ID" value="NZ_JAIVFK010000001.1"/>
</dbReference>
<dbReference type="InterPro" id="IPR003423">
    <property type="entry name" value="OMP_efflux"/>
</dbReference>
<keyword evidence="5" id="KW-1185">Reference proteome</keyword>
<sequence length="479" mass="51483">MAGLAMLAGCSVGPDFKPPATGLPEKPFAAPGASGPLAAPPDPNWWSIFHDPILTGLEQQVAAANLGVRAATIRLAESRSERNVAASQQLPTINGDAKVNHENFSQNGIVSLMQPLVPAGQPFSIQPITDYYTGFDASWELDLWGHVRRQVEAANAEVQANAEQRRGALVSALAEVARDYISLRGAQVQLAIARDNLKISEDVLKVAQERQSSGMQSALDTENAAAQIESVKAELPGLEQRESELINALSFLLDEPPGALRSKLATPRPTPVTPPAAPVGVPSELARRRPDIRAAEAKLHEATANIGVAVAAFYPSVQLNGASGFDALTLPKMWWASSLQYSFGPSVQLPIFNAGRLKSTVELRTAQQQEAALNYHRTVLQAWHDVVNALTAHRLEQERHARLKAQVEHARLALDIARGRYKKGVEEYINVLNAQRTALFGEQRLADSTTNLGLDLVQLFKALGGGWETTFPVAAAGGG</sequence>
<keyword evidence="2" id="KW-0812">Transmembrane</keyword>
<dbReference type="Proteomes" id="UP001139104">
    <property type="component" value="Unassembled WGS sequence"/>
</dbReference>
<evidence type="ECO:0000256" key="3">
    <source>
        <dbReference type="SAM" id="Coils"/>
    </source>
</evidence>
<reference evidence="4" key="1">
    <citation type="journal article" date="2022" name="ISME J.">
        <title>Identification of active gaseous-alkane degraders at natural gas seeps.</title>
        <authorList>
            <person name="Farhan Ul Haque M."/>
            <person name="Hernandez M."/>
            <person name="Crombie A.T."/>
            <person name="Murrell J.C."/>
        </authorList>
    </citation>
    <scope>NUCLEOTIDE SEQUENCE</scope>
    <source>
        <strain evidence="4">PC2</strain>
    </source>
</reference>
<dbReference type="PANTHER" id="PTHR30203">
    <property type="entry name" value="OUTER MEMBRANE CATION EFFLUX PROTEIN"/>
    <property type="match status" value="1"/>
</dbReference>
<dbReference type="Gene3D" id="2.20.200.10">
    <property type="entry name" value="Outer membrane efflux proteins (OEP)"/>
    <property type="match status" value="1"/>
</dbReference>
<keyword evidence="2" id="KW-0472">Membrane</keyword>
<comment type="similarity">
    <text evidence="1 2">Belongs to the outer membrane factor (OMF) (TC 1.B.17) family.</text>
</comment>
<feature type="coiled-coil region" evidence="3">
    <location>
        <begin position="190"/>
        <end position="241"/>
    </location>
</feature>
<dbReference type="SUPFAM" id="SSF56954">
    <property type="entry name" value="Outer membrane efflux proteins (OEP)"/>
    <property type="match status" value="1"/>
</dbReference>
<evidence type="ECO:0000313" key="5">
    <source>
        <dbReference type="Proteomes" id="UP001139104"/>
    </source>
</evidence>
<keyword evidence="2" id="KW-0564">Palmitate</keyword>
<evidence type="ECO:0000256" key="1">
    <source>
        <dbReference type="ARBA" id="ARBA00007613"/>
    </source>
</evidence>
<dbReference type="NCBIfam" id="TIGR01845">
    <property type="entry name" value="outer_NodT"/>
    <property type="match status" value="1"/>
</dbReference>
<keyword evidence="2" id="KW-0449">Lipoprotein</keyword>
<protein>
    <submittedName>
        <fullName evidence="4">Efflux transporter outer membrane subunit</fullName>
    </submittedName>
</protein>
<evidence type="ECO:0000313" key="4">
    <source>
        <dbReference type="EMBL" id="MCI4684595.1"/>
    </source>
</evidence>
<name>A0ABS9ZA77_9HYPH</name>